<sequence>MSFTPNRRTLLATATAALAAAATTPAGAADRTGATARLRALEEEHGGRLGVYAHNLATRRTVRHRADELFPMCSLFKTLAAAAVLRDLDRDGEVLNSRLHYTEADLVDPVPDVIREHLSDGMTVAALAELAITHSDNTAGNLLLRELGGPTAITRFARSLGDRVTRLDRWEPELNTAEPWRVTDTTSPAAIGRTYGRLVLGDALNRRDREQLTEWLLRNTTSTARFRAGLPPAWTLGDKTGSGSYGTANDVGVAWTETGAPIVLSVLTTKPEQNAAWDNALVAKTAKVLAETLS</sequence>
<dbReference type="Gene3D" id="3.40.710.10">
    <property type="entry name" value="DD-peptidase/beta-lactamase superfamily"/>
    <property type="match status" value="1"/>
</dbReference>
<name>K4RBG2_STRDJ</name>
<dbReference type="AlphaFoldDB" id="K4RBG2"/>
<dbReference type="KEGG" id="sdv:BN159_5790"/>
<evidence type="ECO:0000313" key="5">
    <source>
        <dbReference type="EMBL" id="CCK30169.1"/>
    </source>
</evidence>
<dbReference type="InterPro" id="IPR045155">
    <property type="entry name" value="Beta-lactam_cat"/>
</dbReference>
<dbReference type="PANTHER" id="PTHR35333:SF3">
    <property type="entry name" value="BETA-LACTAMASE-TYPE TRANSPEPTIDASE FOLD CONTAINING PROTEIN"/>
    <property type="match status" value="1"/>
</dbReference>
<evidence type="ECO:0000256" key="1">
    <source>
        <dbReference type="ARBA" id="ARBA00018879"/>
    </source>
</evidence>
<dbReference type="MEROPS" id="S11.A01"/>
<dbReference type="InterPro" id="IPR000871">
    <property type="entry name" value="Beta-lactam_class-A"/>
</dbReference>
<dbReference type="PANTHER" id="PTHR35333">
    <property type="entry name" value="BETA-LACTAMASE"/>
    <property type="match status" value="1"/>
</dbReference>
<dbReference type="InterPro" id="IPR006311">
    <property type="entry name" value="TAT_signal"/>
</dbReference>
<dbReference type="STRING" id="1214101.BN159_5790"/>
<proteinExistence type="predicted"/>
<gene>
    <name evidence="5" type="ORF">BN159_5790</name>
</gene>
<dbReference type="HOGENOM" id="CLU_031960_6_0_11"/>
<dbReference type="PATRIC" id="fig|1214101.3.peg.5874"/>
<dbReference type="GO" id="GO:0030655">
    <property type="term" value="P:beta-lactam antibiotic catabolic process"/>
    <property type="evidence" value="ECO:0007669"/>
    <property type="project" value="InterPro"/>
</dbReference>
<protein>
    <recommendedName>
        <fullName evidence="1">Beta-lactamase</fullName>
    </recommendedName>
    <alternativeName>
        <fullName evidence="2">Penicillinase</fullName>
    </alternativeName>
</protein>
<accession>K4RBG2</accession>
<evidence type="ECO:0000259" key="4">
    <source>
        <dbReference type="Pfam" id="PF13354"/>
    </source>
</evidence>
<feature type="chain" id="PRO_5003883704" description="Beta-lactamase" evidence="3">
    <location>
        <begin position="29"/>
        <end position="294"/>
    </location>
</feature>
<dbReference type="NCBIfam" id="NF033103">
    <property type="entry name" value="bla_class_A"/>
    <property type="match status" value="1"/>
</dbReference>
<dbReference type="GO" id="GO:0046677">
    <property type="term" value="P:response to antibiotic"/>
    <property type="evidence" value="ECO:0007669"/>
    <property type="project" value="InterPro"/>
</dbReference>
<organism evidence="5 6">
    <name type="scientific">Streptomyces davaonensis (strain DSM 101723 / JCM 4913 / KCC S-0913 / 768)</name>
    <dbReference type="NCBI Taxonomy" id="1214101"/>
    <lineage>
        <taxon>Bacteria</taxon>
        <taxon>Bacillati</taxon>
        <taxon>Actinomycetota</taxon>
        <taxon>Actinomycetes</taxon>
        <taxon>Kitasatosporales</taxon>
        <taxon>Streptomycetaceae</taxon>
        <taxon>Streptomyces</taxon>
    </lineage>
</organism>
<evidence type="ECO:0000256" key="3">
    <source>
        <dbReference type="SAM" id="SignalP"/>
    </source>
</evidence>
<keyword evidence="3" id="KW-0732">Signal</keyword>
<dbReference type="Pfam" id="PF13354">
    <property type="entry name" value="Beta-lactamase2"/>
    <property type="match status" value="1"/>
</dbReference>
<keyword evidence="5" id="KW-0378">Hydrolase</keyword>
<dbReference type="Proteomes" id="UP000008043">
    <property type="component" value="Chromosome"/>
</dbReference>
<dbReference type="SUPFAM" id="SSF56601">
    <property type="entry name" value="beta-lactamase/transpeptidase-like"/>
    <property type="match status" value="1"/>
</dbReference>
<evidence type="ECO:0000256" key="2">
    <source>
        <dbReference type="ARBA" id="ARBA00030171"/>
    </source>
</evidence>
<dbReference type="eggNOG" id="COG2367">
    <property type="taxonomic scope" value="Bacteria"/>
</dbReference>
<dbReference type="RefSeq" id="WP_015660505.1">
    <property type="nucleotide sequence ID" value="NC_020504.1"/>
</dbReference>
<reference evidence="5 6" key="1">
    <citation type="journal article" date="2012" name="J. Bacteriol.">
        <title>Genome sequence of the bacterium Streptomyces davawensis JCM 4913 and heterologous production of the unique antibiotic roseoflavin.</title>
        <authorList>
            <person name="Jankowitsch F."/>
            <person name="Schwarz J."/>
            <person name="Ruckert C."/>
            <person name="Gust B."/>
            <person name="Szczepanowski R."/>
            <person name="Blom J."/>
            <person name="Pelzer S."/>
            <person name="Kalinowski J."/>
            <person name="Mack M."/>
        </authorList>
    </citation>
    <scope>NUCLEOTIDE SEQUENCE [LARGE SCALE GENOMIC DNA]</scope>
    <source>
        <strain evidence="6">DSM 101723 / JCM 4913 / KCC S-0913 / 768</strain>
    </source>
</reference>
<dbReference type="InterPro" id="IPR012338">
    <property type="entry name" value="Beta-lactam/transpept-like"/>
</dbReference>
<dbReference type="EMBL" id="HE971709">
    <property type="protein sequence ID" value="CCK30169.1"/>
    <property type="molecule type" value="Genomic_DNA"/>
</dbReference>
<dbReference type="GO" id="GO:0008800">
    <property type="term" value="F:beta-lactamase activity"/>
    <property type="evidence" value="ECO:0007669"/>
    <property type="project" value="InterPro"/>
</dbReference>
<feature type="signal peptide" evidence="3">
    <location>
        <begin position="1"/>
        <end position="28"/>
    </location>
</feature>
<dbReference type="PROSITE" id="PS51318">
    <property type="entry name" value="TAT"/>
    <property type="match status" value="1"/>
</dbReference>
<evidence type="ECO:0000313" key="6">
    <source>
        <dbReference type="Proteomes" id="UP000008043"/>
    </source>
</evidence>
<dbReference type="PRINTS" id="PR00118">
    <property type="entry name" value="BLACTAMASEA"/>
</dbReference>
<feature type="domain" description="Beta-lactamase class A catalytic" evidence="4">
    <location>
        <begin position="50"/>
        <end position="268"/>
    </location>
</feature>
<keyword evidence="6" id="KW-1185">Reference proteome</keyword>